<dbReference type="SUPFAM" id="SSF69593">
    <property type="entry name" value="Glycerol-3-phosphate (1)-acyltransferase"/>
    <property type="match status" value="1"/>
</dbReference>
<dbReference type="PATRIC" id="fig|82380.11.peg.2626"/>
<dbReference type="Pfam" id="PF01553">
    <property type="entry name" value="Acyltransferase"/>
    <property type="match status" value="1"/>
</dbReference>
<protein>
    <submittedName>
        <fullName evidence="4">1-acyl-sn-glycerol-3-phosphate acyltransferase</fullName>
        <ecNumber evidence="4">2.3.1.-</ecNumber>
    </submittedName>
</protein>
<evidence type="ECO:0000313" key="5">
    <source>
        <dbReference type="Proteomes" id="UP000033640"/>
    </source>
</evidence>
<proteinExistence type="predicted"/>
<gene>
    <name evidence="4" type="primary">plsC_1</name>
    <name evidence="4" type="ORF">RS83_02588</name>
</gene>
<evidence type="ECO:0000313" key="4">
    <source>
        <dbReference type="EMBL" id="KJL27540.1"/>
    </source>
</evidence>
<feature type="domain" description="Phospholipid/glycerol acyltransferase" evidence="3">
    <location>
        <begin position="45"/>
        <end position="164"/>
    </location>
</feature>
<evidence type="ECO:0000256" key="2">
    <source>
        <dbReference type="ARBA" id="ARBA00023315"/>
    </source>
</evidence>
<dbReference type="GO" id="GO:0005886">
    <property type="term" value="C:plasma membrane"/>
    <property type="evidence" value="ECO:0007669"/>
    <property type="project" value="TreeGrafter"/>
</dbReference>
<dbReference type="EC" id="2.3.1.-" evidence="4"/>
<evidence type="ECO:0000259" key="3">
    <source>
        <dbReference type="SMART" id="SM00563"/>
    </source>
</evidence>
<dbReference type="SMART" id="SM00563">
    <property type="entry name" value="PlsC"/>
    <property type="match status" value="1"/>
</dbReference>
<evidence type="ECO:0000256" key="1">
    <source>
        <dbReference type="ARBA" id="ARBA00022679"/>
    </source>
</evidence>
<dbReference type="GO" id="GO:0003841">
    <property type="term" value="F:1-acylglycerol-3-phosphate O-acyltransferase activity"/>
    <property type="evidence" value="ECO:0007669"/>
    <property type="project" value="TreeGrafter"/>
</dbReference>
<dbReference type="PANTHER" id="PTHR10434">
    <property type="entry name" value="1-ACYL-SN-GLYCEROL-3-PHOSPHATE ACYLTRANSFERASE"/>
    <property type="match status" value="1"/>
</dbReference>
<keyword evidence="2 4" id="KW-0012">Acyltransferase</keyword>
<name>A0A0F0L5D2_9MICO</name>
<reference evidence="4 5" key="1">
    <citation type="submission" date="2015-02" db="EMBL/GenBank/DDBJ databases">
        <title>Draft genome sequences of ten Microbacterium spp. with emphasis on heavy metal contaminated environments.</title>
        <authorList>
            <person name="Corretto E."/>
        </authorList>
    </citation>
    <scope>NUCLEOTIDE SEQUENCE [LARGE SCALE GENOMIC DNA]</scope>
    <source>
        <strain evidence="4 5">BEL4b</strain>
    </source>
</reference>
<dbReference type="GO" id="GO:0006654">
    <property type="term" value="P:phosphatidic acid biosynthetic process"/>
    <property type="evidence" value="ECO:0007669"/>
    <property type="project" value="TreeGrafter"/>
</dbReference>
<dbReference type="AlphaFoldDB" id="A0A0F0L5D2"/>
<sequence length="242" mass="26643">MPGAALDFTSMFYWLMKYVVIGPLVKGIFRPWIVGRNNVPASGAAILASNHLSFADSIFLPLVIDRRMSFLAKSDYFTGRGPKGWATKFFMKATGQLPIDRSGGKASEASLNTGLQVLGGGDLLGIYPEGTRSPDGKLYRGRTGIARMALEARVPVVPVIMVDTDTAMPIGQRLPRIVRVGIVIGEPLDFSRYAGMENDRYILRSVTDEIMVALQRLGEQHYEDVYASTVKDRLPSRVTQRS</sequence>
<dbReference type="Proteomes" id="UP000033640">
    <property type="component" value="Unassembled WGS sequence"/>
</dbReference>
<accession>A0A0F0L5D2</accession>
<dbReference type="CDD" id="cd07989">
    <property type="entry name" value="LPLAT_AGPAT-like"/>
    <property type="match status" value="1"/>
</dbReference>
<dbReference type="EMBL" id="JYIW01000026">
    <property type="protein sequence ID" value="KJL27540.1"/>
    <property type="molecule type" value="Genomic_DNA"/>
</dbReference>
<keyword evidence="1 4" id="KW-0808">Transferase</keyword>
<dbReference type="InterPro" id="IPR002123">
    <property type="entry name" value="Plipid/glycerol_acylTrfase"/>
</dbReference>
<comment type="caution">
    <text evidence="4">The sequence shown here is derived from an EMBL/GenBank/DDBJ whole genome shotgun (WGS) entry which is preliminary data.</text>
</comment>
<dbReference type="PANTHER" id="PTHR10434:SF11">
    <property type="entry name" value="1-ACYL-SN-GLYCEROL-3-PHOSPHATE ACYLTRANSFERASE"/>
    <property type="match status" value="1"/>
</dbReference>
<organism evidence="4 5">
    <name type="scientific">Microbacterium oxydans</name>
    <dbReference type="NCBI Taxonomy" id="82380"/>
    <lineage>
        <taxon>Bacteria</taxon>
        <taxon>Bacillati</taxon>
        <taxon>Actinomycetota</taxon>
        <taxon>Actinomycetes</taxon>
        <taxon>Micrococcales</taxon>
        <taxon>Microbacteriaceae</taxon>
        <taxon>Microbacterium</taxon>
    </lineage>
</organism>